<organism evidence="1">
    <name type="scientific">uncultured virus</name>
    <dbReference type="NCBI Taxonomy" id="340016"/>
    <lineage>
        <taxon>Viruses</taxon>
        <taxon>environmental samples</taxon>
    </lineage>
</organism>
<sequence>MKITWKLMAMYLLVIVLVLISSVAFGQNICKKDVCVVEFNASWNEANSVDYLDDLTECGVKRISIDEGSWQEDYNIVVVPTIIVFNGDEVKRFQADISFTVQAKLEDVQSVIDEIIMSSF</sequence>
<evidence type="ECO:0000313" key="1">
    <source>
        <dbReference type="EMBL" id="ASE99956.1"/>
    </source>
</evidence>
<name>A0A218MKZ6_9VIRU</name>
<accession>A0A218MKZ6</accession>
<dbReference type="InterPro" id="IPR036249">
    <property type="entry name" value="Thioredoxin-like_sf"/>
</dbReference>
<dbReference type="SUPFAM" id="SSF52833">
    <property type="entry name" value="Thioredoxin-like"/>
    <property type="match status" value="1"/>
</dbReference>
<reference evidence="1" key="1">
    <citation type="submission" date="2016-10" db="EMBL/GenBank/DDBJ databases">
        <authorList>
            <person name="Varghese N."/>
        </authorList>
    </citation>
    <scope>NUCLEOTIDE SEQUENCE</scope>
</reference>
<dbReference type="EMBL" id="KY052808">
    <property type="protein sequence ID" value="ASE99956.1"/>
    <property type="molecule type" value="Genomic_DNA"/>
</dbReference>
<proteinExistence type="predicted"/>
<evidence type="ECO:0008006" key="2">
    <source>
        <dbReference type="Google" id="ProtNLM"/>
    </source>
</evidence>
<protein>
    <recommendedName>
        <fullName evidence="2">Thioredoxin domain-containing protein</fullName>
    </recommendedName>
</protein>
<reference evidence="1" key="2">
    <citation type="journal article" date="2017" name="Nat. Commun.">
        <title>Single-virus genomics reveals hidden cosmopolitan and abundant viruses.</title>
        <authorList>
            <person name="Martinez-Hernandez F."/>
            <person name="Fornas O."/>
            <person name="Lluesma Gomez M."/>
            <person name="Bolduc B."/>
            <person name="de la Cruz Pena M.J."/>
            <person name="Martinez J.M."/>
            <person name="Anton J."/>
            <person name="Gasol J.M."/>
            <person name="Rosselli R."/>
            <person name="Rodriguez-Valera F."/>
            <person name="Sullivan M.B."/>
            <person name="Acinas S.G."/>
            <person name="Martinez-Garcia M."/>
        </authorList>
    </citation>
    <scope>NUCLEOTIDE SEQUENCE</scope>
</reference>